<accession>A0ABP5WUR4</accession>
<comment type="caution">
    <text evidence="2">The sequence shown here is derived from an EMBL/GenBank/DDBJ whole genome shotgun (WGS) entry which is preliminary data.</text>
</comment>
<keyword evidence="1" id="KW-0812">Transmembrane</keyword>
<feature type="transmembrane region" description="Helical" evidence="1">
    <location>
        <begin position="49"/>
        <end position="69"/>
    </location>
</feature>
<proteinExistence type="predicted"/>
<gene>
    <name evidence="2" type="ORF">GCM10010191_59210</name>
</gene>
<dbReference type="RefSeq" id="WP_344593321.1">
    <property type="nucleotide sequence ID" value="NZ_BAAARW010000021.1"/>
</dbReference>
<dbReference type="Proteomes" id="UP001501231">
    <property type="component" value="Unassembled WGS sequence"/>
</dbReference>
<evidence type="ECO:0000256" key="1">
    <source>
        <dbReference type="SAM" id="Phobius"/>
    </source>
</evidence>
<evidence type="ECO:0000313" key="2">
    <source>
        <dbReference type="EMBL" id="GAA2436605.1"/>
    </source>
</evidence>
<reference evidence="3" key="1">
    <citation type="journal article" date="2019" name="Int. J. Syst. Evol. Microbiol.">
        <title>The Global Catalogue of Microorganisms (GCM) 10K type strain sequencing project: providing services to taxonomists for standard genome sequencing and annotation.</title>
        <authorList>
            <consortium name="The Broad Institute Genomics Platform"/>
            <consortium name="The Broad Institute Genome Sequencing Center for Infectious Disease"/>
            <person name="Wu L."/>
            <person name="Ma J."/>
        </authorList>
    </citation>
    <scope>NUCLEOTIDE SEQUENCE [LARGE SCALE GENOMIC DNA]</scope>
    <source>
        <strain evidence="3">JCM 3325</strain>
    </source>
</reference>
<sequence length="110" mass="11893">MPPNHPTTDAARRTVGELRTALHRVDDRVLVGGTAATGLDTDRAMNRDLMMITPVLLIAIVGAGVAAVARRAAVPHRAAPRTMLYTPGPSPARRITRRLTADPHLWTTRT</sequence>
<dbReference type="EMBL" id="BAAARW010000021">
    <property type="protein sequence ID" value="GAA2436605.1"/>
    <property type="molecule type" value="Genomic_DNA"/>
</dbReference>
<evidence type="ECO:0008006" key="4">
    <source>
        <dbReference type="Google" id="ProtNLM"/>
    </source>
</evidence>
<keyword evidence="3" id="KW-1185">Reference proteome</keyword>
<keyword evidence="1" id="KW-1133">Transmembrane helix</keyword>
<name>A0ABP5WUR4_9ACTN</name>
<evidence type="ECO:0000313" key="3">
    <source>
        <dbReference type="Proteomes" id="UP001501231"/>
    </source>
</evidence>
<organism evidence="2 3">
    <name type="scientific">Actinomadura vinacea</name>
    <dbReference type="NCBI Taxonomy" id="115336"/>
    <lineage>
        <taxon>Bacteria</taxon>
        <taxon>Bacillati</taxon>
        <taxon>Actinomycetota</taxon>
        <taxon>Actinomycetes</taxon>
        <taxon>Streptosporangiales</taxon>
        <taxon>Thermomonosporaceae</taxon>
        <taxon>Actinomadura</taxon>
    </lineage>
</organism>
<keyword evidence="1" id="KW-0472">Membrane</keyword>
<protein>
    <recommendedName>
        <fullName evidence="4">DUF3618 domain-containing protein</fullName>
    </recommendedName>
</protein>